<dbReference type="Proteomes" id="UP001176940">
    <property type="component" value="Unassembled WGS sequence"/>
</dbReference>
<feature type="region of interest" description="Disordered" evidence="1">
    <location>
        <begin position="1"/>
        <end position="25"/>
    </location>
</feature>
<name>A0ABN9LUX0_9NEOB</name>
<sequence>KEGLAFPGSDSSSKPRESAVSSLDPERQILKARGLSEGVISIPQASRKPFAGWKEVVVRKQLVMSEYTRYSRFPEHAQVNLRKCSKHSRTSRPECNPTVDYSAANDCQGRFKFLVDIKTIDSSEEANNARVPFLPTFRICLLSENGNRGTATSQLQNAINLQFNPIFYPVFSLPNENVFDFLVGALRDATMESVTPETRNPRGQESEFTPVPSPRNLSALKMSSPAHPDIQEPRFHTTNIDR</sequence>
<dbReference type="EMBL" id="CAUEEQ010033183">
    <property type="protein sequence ID" value="CAJ0951435.1"/>
    <property type="molecule type" value="Genomic_DNA"/>
</dbReference>
<protein>
    <submittedName>
        <fullName evidence="2">Uncharacterized protein</fullName>
    </submittedName>
</protein>
<proteinExistence type="predicted"/>
<accession>A0ABN9LUX0</accession>
<organism evidence="2 3">
    <name type="scientific">Ranitomeya imitator</name>
    <name type="common">mimic poison frog</name>
    <dbReference type="NCBI Taxonomy" id="111125"/>
    <lineage>
        <taxon>Eukaryota</taxon>
        <taxon>Metazoa</taxon>
        <taxon>Chordata</taxon>
        <taxon>Craniata</taxon>
        <taxon>Vertebrata</taxon>
        <taxon>Euteleostomi</taxon>
        <taxon>Amphibia</taxon>
        <taxon>Batrachia</taxon>
        <taxon>Anura</taxon>
        <taxon>Neobatrachia</taxon>
        <taxon>Hyloidea</taxon>
        <taxon>Dendrobatidae</taxon>
        <taxon>Dendrobatinae</taxon>
        <taxon>Ranitomeya</taxon>
    </lineage>
</organism>
<feature type="compositionally biased region" description="Basic and acidic residues" evidence="1">
    <location>
        <begin position="229"/>
        <end position="242"/>
    </location>
</feature>
<feature type="region of interest" description="Disordered" evidence="1">
    <location>
        <begin position="193"/>
        <end position="242"/>
    </location>
</feature>
<evidence type="ECO:0000313" key="3">
    <source>
        <dbReference type="Proteomes" id="UP001176940"/>
    </source>
</evidence>
<evidence type="ECO:0000256" key="1">
    <source>
        <dbReference type="SAM" id="MobiDB-lite"/>
    </source>
</evidence>
<feature type="non-terminal residue" evidence="2">
    <location>
        <position position="242"/>
    </location>
</feature>
<comment type="caution">
    <text evidence="2">The sequence shown here is derived from an EMBL/GenBank/DDBJ whole genome shotgun (WGS) entry which is preliminary data.</text>
</comment>
<gene>
    <name evidence="2" type="ORF">RIMI_LOCUS13439756</name>
</gene>
<feature type="non-terminal residue" evidence="2">
    <location>
        <position position="1"/>
    </location>
</feature>
<evidence type="ECO:0000313" key="2">
    <source>
        <dbReference type="EMBL" id="CAJ0951435.1"/>
    </source>
</evidence>
<keyword evidence="3" id="KW-1185">Reference proteome</keyword>
<reference evidence="2" key="1">
    <citation type="submission" date="2023-07" db="EMBL/GenBank/DDBJ databases">
        <authorList>
            <person name="Stuckert A."/>
        </authorList>
    </citation>
    <scope>NUCLEOTIDE SEQUENCE</scope>
</reference>